<dbReference type="EMBL" id="JAAOMP010000121">
    <property type="protein sequence ID" value="MBU2760580.1"/>
    <property type="molecule type" value="Genomic_DNA"/>
</dbReference>
<organism evidence="3 4">
    <name type="scientific">Acidithiobacillus sulfurivorans</name>
    <dbReference type="NCBI Taxonomy" id="1958756"/>
    <lineage>
        <taxon>Bacteria</taxon>
        <taxon>Pseudomonadati</taxon>
        <taxon>Pseudomonadota</taxon>
        <taxon>Acidithiobacillia</taxon>
        <taxon>Acidithiobacillales</taxon>
        <taxon>Acidithiobacillaceae</taxon>
        <taxon>Acidithiobacillus</taxon>
    </lineage>
</organism>
<feature type="domain" description="TubC N-terminal docking" evidence="2">
    <location>
        <begin position="5"/>
        <end position="51"/>
    </location>
</feature>
<gene>
    <name evidence="3" type="ORF">HAP95_10550</name>
</gene>
<accession>A0ABS5ZZZ0</accession>
<dbReference type="Proteomes" id="UP000755654">
    <property type="component" value="Unassembled WGS sequence"/>
</dbReference>
<protein>
    <recommendedName>
        <fullName evidence="2">TubC N-terminal docking domain-containing protein</fullName>
    </recommendedName>
</protein>
<feature type="region of interest" description="Disordered" evidence="1">
    <location>
        <begin position="54"/>
        <end position="75"/>
    </location>
</feature>
<evidence type="ECO:0000259" key="2">
    <source>
        <dbReference type="Pfam" id="PF18563"/>
    </source>
</evidence>
<evidence type="ECO:0000313" key="4">
    <source>
        <dbReference type="Proteomes" id="UP000755654"/>
    </source>
</evidence>
<dbReference type="InterPro" id="IPR044894">
    <property type="entry name" value="TubC_N_sf"/>
</dbReference>
<name>A0ABS5ZZZ0_9PROT</name>
<dbReference type="RefSeq" id="WP_215884179.1">
    <property type="nucleotide sequence ID" value="NZ_JAAOMP010000121.1"/>
</dbReference>
<dbReference type="Pfam" id="PF18563">
    <property type="entry name" value="TubC_N"/>
    <property type="match status" value="1"/>
</dbReference>
<sequence>MKPSNLVAELRAAGLNLSTIGGKLKVGPADLLTDELRQSIRERRAEIIRTLAAESAPAVESHPSTTQPASVRPEPRKVACGECSRFLPDTINPAQGLGRCNITGTGPPSGGSGYKACYPMAPRQCPNFERNEP</sequence>
<dbReference type="Gene3D" id="1.10.10.1830">
    <property type="entry name" value="Non-ribosomal peptide synthase, adenylation domain"/>
    <property type="match status" value="1"/>
</dbReference>
<reference evidence="3 4" key="1">
    <citation type="journal article" date="2021" name="ISME J.">
        <title>Genomic evolution of the class Acidithiobacillia: deep-branching Proteobacteria living in extreme acidic conditions.</title>
        <authorList>
            <person name="Moya-Beltran A."/>
            <person name="Beard S."/>
            <person name="Rojas-Villalobos C."/>
            <person name="Issotta F."/>
            <person name="Gallardo Y."/>
            <person name="Ulloa R."/>
            <person name="Giaveno A."/>
            <person name="Degli Esposti M."/>
            <person name="Johnson D.B."/>
            <person name="Quatrini R."/>
        </authorList>
    </citation>
    <scope>NUCLEOTIDE SEQUENCE [LARGE SCALE GENOMIC DNA]</scope>
    <source>
        <strain evidence="3 4">RW2</strain>
    </source>
</reference>
<proteinExistence type="predicted"/>
<evidence type="ECO:0000256" key="1">
    <source>
        <dbReference type="SAM" id="MobiDB-lite"/>
    </source>
</evidence>
<keyword evidence="4" id="KW-1185">Reference proteome</keyword>
<dbReference type="InterPro" id="IPR041464">
    <property type="entry name" value="TubC_N"/>
</dbReference>
<comment type="caution">
    <text evidence="3">The sequence shown here is derived from an EMBL/GenBank/DDBJ whole genome shotgun (WGS) entry which is preliminary data.</text>
</comment>
<evidence type="ECO:0000313" key="3">
    <source>
        <dbReference type="EMBL" id="MBU2760580.1"/>
    </source>
</evidence>